<feature type="compositionally biased region" description="Low complexity" evidence="2">
    <location>
        <begin position="261"/>
        <end position="270"/>
    </location>
</feature>
<evidence type="ECO:0000256" key="1">
    <source>
        <dbReference type="SAM" id="Coils"/>
    </source>
</evidence>
<keyword evidence="1" id="KW-0175">Coiled coil</keyword>
<feature type="region of interest" description="Disordered" evidence="2">
    <location>
        <begin position="20"/>
        <end position="512"/>
    </location>
</feature>
<evidence type="ECO:0000313" key="4">
    <source>
        <dbReference type="Proteomes" id="UP001056384"/>
    </source>
</evidence>
<feature type="region of interest" description="Disordered" evidence="2">
    <location>
        <begin position="705"/>
        <end position="726"/>
    </location>
</feature>
<accession>A0A9Q9AL64</accession>
<feature type="compositionally biased region" description="Low complexity" evidence="2">
    <location>
        <begin position="438"/>
        <end position="454"/>
    </location>
</feature>
<feature type="compositionally biased region" description="Polar residues" evidence="2">
    <location>
        <begin position="340"/>
        <end position="363"/>
    </location>
</feature>
<dbReference type="InterPro" id="IPR051425">
    <property type="entry name" value="Formin_Homology"/>
</dbReference>
<name>A0A9Q9AL64_9PEZI</name>
<feature type="coiled-coil region" evidence="1">
    <location>
        <begin position="729"/>
        <end position="759"/>
    </location>
</feature>
<protein>
    <submittedName>
        <fullName evidence="3">Uncharacterized protein</fullName>
    </submittedName>
</protein>
<feature type="compositionally biased region" description="Basic and acidic residues" evidence="2">
    <location>
        <begin position="207"/>
        <end position="228"/>
    </location>
</feature>
<feature type="compositionally biased region" description="Basic and acidic residues" evidence="2">
    <location>
        <begin position="386"/>
        <end position="406"/>
    </location>
</feature>
<feature type="compositionally biased region" description="Polar residues" evidence="2">
    <location>
        <begin position="126"/>
        <end position="142"/>
    </location>
</feature>
<reference evidence="3" key="1">
    <citation type="submission" date="2022-06" db="EMBL/GenBank/DDBJ databases">
        <title>Complete genome sequences of two strains of the flax pathogen Septoria linicola.</title>
        <authorList>
            <person name="Lapalu N."/>
            <person name="Simon A."/>
            <person name="Demenou B."/>
            <person name="Paumier D."/>
            <person name="Guillot M.-P."/>
            <person name="Gout L."/>
            <person name="Valade R."/>
        </authorList>
    </citation>
    <scope>NUCLEOTIDE SEQUENCE</scope>
    <source>
        <strain evidence="3">SE15195</strain>
    </source>
</reference>
<organism evidence="3 4">
    <name type="scientific">Septoria linicola</name>
    <dbReference type="NCBI Taxonomy" id="215465"/>
    <lineage>
        <taxon>Eukaryota</taxon>
        <taxon>Fungi</taxon>
        <taxon>Dikarya</taxon>
        <taxon>Ascomycota</taxon>
        <taxon>Pezizomycotina</taxon>
        <taxon>Dothideomycetes</taxon>
        <taxon>Dothideomycetidae</taxon>
        <taxon>Mycosphaerellales</taxon>
        <taxon>Mycosphaerellaceae</taxon>
        <taxon>Septoria</taxon>
    </lineage>
</organism>
<dbReference type="Proteomes" id="UP001056384">
    <property type="component" value="Chromosome 1"/>
</dbReference>
<evidence type="ECO:0000256" key="2">
    <source>
        <dbReference type="SAM" id="MobiDB-lite"/>
    </source>
</evidence>
<proteinExistence type="predicted"/>
<evidence type="ECO:0000313" key="3">
    <source>
        <dbReference type="EMBL" id="USW48148.1"/>
    </source>
</evidence>
<dbReference type="EMBL" id="CP099418">
    <property type="protein sequence ID" value="USW48148.1"/>
    <property type="molecule type" value="Genomic_DNA"/>
</dbReference>
<dbReference type="AlphaFoldDB" id="A0A9Q9AL64"/>
<dbReference type="PANTHER" id="PTHR45725:SF1">
    <property type="entry name" value="DISHEVELLED ASSOCIATED ACTIVATOR OF MORPHOGENESIS, ISOFORM D"/>
    <property type="match status" value="1"/>
</dbReference>
<gene>
    <name evidence="3" type="ORF">Slin15195_G014670</name>
</gene>
<feature type="compositionally biased region" description="Low complexity" evidence="2">
    <location>
        <begin position="79"/>
        <end position="95"/>
    </location>
</feature>
<dbReference type="PANTHER" id="PTHR45725">
    <property type="entry name" value="FORMIN HOMOLOGY 2 FAMILY MEMBER"/>
    <property type="match status" value="1"/>
</dbReference>
<sequence length="764" mass="82082">MASSFLILLTRAMAEDVQYENFPPLRPPTRQVSLDESRRSTPPIPPGFEGHVGIESRRGTPSVPPGLTRPSALPDLEGTSSRPTSRPSSRASLRRQTSQILPALPLRPGTPHRVATPSKLDHQQDVDQTTLHETPTKSSRPRLSSDLKVANSADSVERVLEPQASETLASTEAIPDVDVARTQVAKPVPTVQKSTTKPGDDSPAGVDDSKSPEKVTKSKKPNEKVDSAKRKHPGKLDITAAVANNDASSPATAGADTQRKTQPTATTAAVPTPPQPKHSESPMASPAIRTAPRTLRVVQTPKAETPSAVAPSLPSMASAVAAHKLPSRQPSVASIVLPGTPSSEHISMSDNISMASTSQSRANSPPPPAVSKVGSAPVRAKTKSQQKKDRQERAKALEEEKAKGDEANNAQSDEPVIEAIQSRKKKAKKEKEVRPKPKATAAATTATADTTPTTSRPPSPKIKPVAEAPFVPEPEPVPAQESKPATPVRTTPSPPQVLHSSSGPSPPATPTLTPAQMLAEMKSSAPQLQKCIDNFFRVTTGKDFKTHHNISHKDLVNHWQAELKFNLTKNDVDALLKGKVPAIHYGGEEGRAFDRGMITPSGASLRALTKDLESRFLELERALREMPEESRFRSTKPQNDMKLPFIDLEAMRRQFENGAGRGPSVMEQMVQDGATMKKGAFLVDEASKYINEFVMPPVTPPPSAVNTTRAHQAPASASGPSAEQVAPSLDIAERQLKEAQRHAEEKENALRKIIKKNKKLLGVA</sequence>
<keyword evidence="4" id="KW-1185">Reference proteome</keyword>